<reference evidence="1" key="4">
    <citation type="submission" date="2019-03" db="UniProtKB">
        <authorList>
            <consortium name="EnsemblPlants"/>
        </authorList>
    </citation>
    <scope>IDENTIFICATION</scope>
</reference>
<reference evidence="1" key="5">
    <citation type="journal article" date="2021" name="G3 (Bethesda)">
        <title>Aegilops tauschii genome assembly Aet v5.0 features greater sequence contiguity and improved annotation.</title>
        <authorList>
            <person name="Wang L."/>
            <person name="Zhu T."/>
            <person name="Rodriguez J.C."/>
            <person name="Deal K.R."/>
            <person name="Dubcovsky J."/>
            <person name="McGuire P.E."/>
            <person name="Lux T."/>
            <person name="Spannagl M."/>
            <person name="Mayer K.F.X."/>
            <person name="Baldrich P."/>
            <person name="Meyers B.C."/>
            <person name="Huo N."/>
            <person name="Gu Y.Q."/>
            <person name="Zhou H."/>
            <person name="Devos K.M."/>
            <person name="Bennetzen J.L."/>
            <person name="Unver T."/>
            <person name="Budak H."/>
            <person name="Gulick P.J."/>
            <person name="Galiba G."/>
            <person name="Kalapos B."/>
            <person name="Nelson D.R."/>
            <person name="Li P."/>
            <person name="You F.M."/>
            <person name="Luo M.C."/>
            <person name="Dvorak J."/>
        </authorList>
    </citation>
    <scope>NUCLEOTIDE SEQUENCE [LARGE SCALE GENOMIC DNA]</scope>
    <source>
        <strain evidence="1">cv. AL8/78</strain>
    </source>
</reference>
<reference evidence="2" key="2">
    <citation type="journal article" date="2017" name="Nat. Plants">
        <title>The Aegilops tauschii genome reveals multiple impacts of transposons.</title>
        <authorList>
            <person name="Zhao G."/>
            <person name="Zou C."/>
            <person name="Li K."/>
            <person name="Wang K."/>
            <person name="Li T."/>
            <person name="Gao L."/>
            <person name="Zhang X."/>
            <person name="Wang H."/>
            <person name="Yang Z."/>
            <person name="Liu X."/>
            <person name="Jiang W."/>
            <person name="Mao L."/>
            <person name="Kong X."/>
            <person name="Jiao Y."/>
            <person name="Jia J."/>
        </authorList>
    </citation>
    <scope>NUCLEOTIDE SEQUENCE [LARGE SCALE GENOMIC DNA]</scope>
    <source>
        <strain evidence="2">cv. AL8/78</strain>
    </source>
</reference>
<evidence type="ECO:0000313" key="1">
    <source>
        <dbReference type="EnsemblPlants" id="AET1Gv21039500.12"/>
    </source>
</evidence>
<dbReference type="Gramene" id="AET1Gv21039500.12">
    <property type="protein sequence ID" value="AET1Gv21039500.12"/>
    <property type="gene ID" value="AET1Gv21039500"/>
</dbReference>
<proteinExistence type="predicted"/>
<sequence length="44" mass="5313">MLLFAAVIFLKRSFYWSQLHNSSMSLSRKISVEFRCLLRQNFPF</sequence>
<organism evidence="1 2">
    <name type="scientific">Aegilops tauschii subsp. strangulata</name>
    <name type="common">Goatgrass</name>
    <dbReference type="NCBI Taxonomy" id="200361"/>
    <lineage>
        <taxon>Eukaryota</taxon>
        <taxon>Viridiplantae</taxon>
        <taxon>Streptophyta</taxon>
        <taxon>Embryophyta</taxon>
        <taxon>Tracheophyta</taxon>
        <taxon>Spermatophyta</taxon>
        <taxon>Magnoliopsida</taxon>
        <taxon>Liliopsida</taxon>
        <taxon>Poales</taxon>
        <taxon>Poaceae</taxon>
        <taxon>BOP clade</taxon>
        <taxon>Pooideae</taxon>
        <taxon>Triticodae</taxon>
        <taxon>Triticeae</taxon>
        <taxon>Triticinae</taxon>
        <taxon>Aegilops</taxon>
    </lineage>
</organism>
<keyword evidence="2" id="KW-1185">Reference proteome</keyword>
<protein>
    <submittedName>
        <fullName evidence="1">Uncharacterized protein</fullName>
    </submittedName>
</protein>
<reference evidence="1" key="3">
    <citation type="journal article" date="2017" name="Nature">
        <title>Genome sequence of the progenitor of the wheat D genome Aegilops tauschii.</title>
        <authorList>
            <person name="Luo M.C."/>
            <person name="Gu Y.Q."/>
            <person name="Puiu D."/>
            <person name="Wang H."/>
            <person name="Twardziok S.O."/>
            <person name="Deal K.R."/>
            <person name="Huo N."/>
            <person name="Zhu T."/>
            <person name="Wang L."/>
            <person name="Wang Y."/>
            <person name="McGuire P.E."/>
            <person name="Liu S."/>
            <person name="Long H."/>
            <person name="Ramasamy R.K."/>
            <person name="Rodriguez J.C."/>
            <person name="Van S.L."/>
            <person name="Yuan L."/>
            <person name="Wang Z."/>
            <person name="Xia Z."/>
            <person name="Xiao L."/>
            <person name="Anderson O.D."/>
            <person name="Ouyang S."/>
            <person name="Liang Y."/>
            <person name="Zimin A.V."/>
            <person name="Pertea G."/>
            <person name="Qi P."/>
            <person name="Bennetzen J.L."/>
            <person name="Dai X."/>
            <person name="Dawson M.W."/>
            <person name="Muller H.G."/>
            <person name="Kugler K."/>
            <person name="Rivarola-Duarte L."/>
            <person name="Spannagl M."/>
            <person name="Mayer K.F.X."/>
            <person name="Lu F.H."/>
            <person name="Bevan M.W."/>
            <person name="Leroy P."/>
            <person name="Li P."/>
            <person name="You F.M."/>
            <person name="Sun Q."/>
            <person name="Liu Z."/>
            <person name="Lyons E."/>
            <person name="Wicker T."/>
            <person name="Salzberg S.L."/>
            <person name="Devos K.M."/>
            <person name="Dvorak J."/>
        </authorList>
    </citation>
    <scope>NUCLEOTIDE SEQUENCE [LARGE SCALE GENOMIC DNA]</scope>
    <source>
        <strain evidence="1">cv. AL8/78</strain>
    </source>
</reference>
<dbReference type="AlphaFoldDB" id="A0A453A4M6"/>
<evidence type="ECO:0000313" key="2">
    <source>
        <dbReference type="Proteomes" id="UP000015105"/>
    </source>
</evidence>
<accession>A0A453A4M6</accession>
<dbReference type="EnsemblPlants" id="AET1Gv21039500.12">
    <property type="protein sequence ID" value="AET1Gv21039500.12"/>
    <property type="gene ID" value="AET1Gv21039500"/>
</dbReference>
<name>A0A453A4M6_AEGTS</name>
<dbReference type="Proteomes" id="UP000015105">
    <property type="component" value="Chromosome 1D"/>
</dbReference>
<reference evidence="2" key="1">
    <citation type="journal article" date="2014" name="Science">
        <title>Ancient hybridizations among the ancestral genomes of bread wheat.</title>
        <authorList>
            <consortium name="International Wheat Genome Sequencing Consortium,"/>
            <person name="Marcussen T."/>
            <person name="Sandve S.R."/>
            <person name="Heier L."/>
            <person name="Spannagl M."/>
            <person name="Pfeifer M."/>
            <person name="Jakobsen K.S."/>
            <person name="Wulff B.B."/>
            <person name="Steuernagel B."/>
            <person name="Mayer K.F."/>
            <person name="Olsen O.A."/>
        </authorList>
    </citation>
    <scope>NUCLEOTIDE SEQUENCE [LARGE SCALE GENOMIC DNA]</scope>
    <source>
        <strain evidence="2">cv. AL8/78</strain>
    </source>
</reference>